<keyword evidence="1" id="KW-0472">Membrane</keyword>
<feature type="transmembrane region" description="Helical" evidence="1">
    <location>
        <begin position="72"/>
        <end position="95"/>
    </location>
</feature>
<keyword evidence="3" id="KW-1185">Reference proteome</keyword>
<feature type="transmembrane region" description="Helical" evidence="1">
    <location>
        <begin position="138"/>
        <end position="156"/>
    </location>
</feature>
<evidence type="ECO:0000313" key="2">
    <source>
        <dbReference type="EMBL" id="RSU13966.1"/>
    </source>
</evidence>
<gene>
    <name evidence="2" type="ORF">CBF27_03435</name>
</gene>
<keyword evidence="1" id="KW-1133">Transmembrane helix</keyword>
<dbReference type="EMBL" id="NGKC01000002">
    <property type="protein sequence ID" value="RSU13966.1"/>
    <property type="molecule type" value="Genomic_DNA"/>
</dbReference>
<name>A0A430B0Y5_9ENTE</name>
<proteinExistence type="predicted"/>
<organism evidence="2 3">
    <name type="scientific">Vagococcus acidifermentans</name>
    <dbReference type="NCBI Taxonomy" id="564710"/>
    <lineage>
        <taxon>Bacteria</taxon>
        <taxon>Bacillati</taxon>
        <taxon>Bacillota</taxon>
        <taxon>Bacilli</taxon>
        <taxon>Lactobacillales</taxon>
        <taxon>Enterococcaceae</taxon>
        <taxon>Vagococcus</taxon>
    </lineage>
</organism>
<feature type="transmembrane region" description="Helical" evidence="1">
    <location>
        <begin position="206"/>
        <end position="228"/>
    </location>
</feature>
<feature type="transmembrane region" description="Helical" evidence="1">
    <location>
        <begin position="177"/>
        <end position="200"/>
    </location>
</feature>
<sequence>MRLTVIKTILKKLHPFSLAQFEQREFEGVWLFAKIAGFSQKRLVQINRVFAVLNGVSWFGLNRLFFTSQSSVTVDLLVLGILVVFVSFSGFFLFLKQSRKSELTQSLIFFLQVMLFFLIIGLAGSFICLGLVSLCKFFILLFVRFSLTGYFIYVFLMKKRQAAGGQQWFRLLKKWGCRILLGSIPMFAGISVLVGFYGSLQLVTGLYMMASSYSMSLLAVVFFMCFYLKWRFPASYLETAEKQTDN</sequence>
<evidence type="ECO:0000313" key="3">
    <source>
        <dbReference type="Proteomes" id="UP000286773"/>
    </source>
</evidence>
<dbReference type="AlphaFoldDB" id="A0A430B0Y5"/>
<feature type="transmembrane region" description="Helical" evidence="1">
    <location>
        <begin position="107"/>
        <end position="132"/>
    </location>
</feature>
<protein>
    <submittedName>
        <fullName evidence="2">Uncharacterized protein</fullName>
    </submittedName>
</protein>
<keyword evidence="1" id="KW-0812">Transmembrane</keyword>
<accession>A0A430B0Y5</accession>
<evidence type="ECO:0000256" key="1">
    <source>
        <dbReference type="SAM" id="Phobius"/>
    </source>
</evidence>
<dbReference type="Proteomes" id="UP000286773">
    <property type="component" value="Unassembled WGS sequence"/>
</dbReference>
<comment type="caution">
    <text evidence="2">The sequence shown here is derived from an EMBL/GenBank/DDBJ whole genome shotgun (WGS) entry which is preliminary data.</text>
</comment>
<reference evidence="2 3" key="1">
    <citation type="submission" date="2017-05" db="EMBL/GenBank/DDBJ databases">
        <title>Vagococcus spp. assemblies.</title>
        <authorList>
            <person name="Gulvik C.A."/>
        </authorList>
    </citation>
    <scope>NUCLEOTIDE SEQUENCE [LARGE SCALE GENOMIC DNA]</scope>
    <source>
        <strain evidence="2 3">LMG 24798</strain>
    </source>
</reference>
<feature type="transmembrane region" description="Helical" evidence="1">
    <location>
        <begin position="49"/>
        <end position="66"/>
    </location>
</feature>